<dbReference type="RefSeq" id="WP_136898473.1">
    <property type="nucleotide sequence ID" value="NZ_SWJE01000019.1"/>
</dbReference>
<reference evidence="1 2" key="1">
    <citation type="submission" date="2019-04" db="EMBL/GenBank/DDBJ databases">
        <title>Trinickia sp. 7GSK02, isolated from subtropical forest soil.</title>
        <authorList>
            <person name="Gao Z.-H."/>
            <person name="Qiu L.-H."/>
        </authorList>
    </citation>
    <scope>NUCLEOTIDE SEQUENCE [LARGE SCALE GENOMIC DNA]</scope>
    <source>
        <strain evidence="1 2">7GSK02</strain>
    </source>
</reference>
<name>A0A4U1HJI3_9BURK</name>
<dbReference type="AlphaFoldDB" id="A0A4U1HJI3"/>
<accession>A0A4U1HJI3</accession>
<dbReference type="Proteomes" id="UP000305539">
    <property type="component" value="Unassembled WGS sequence"/>
</dbReference>
<evidence type="ECO:0000313" key="1">
    <source>
        <dbReference type="EMBL" id="TKC81311.1"/>
    </source>
</evidence>
<protein>
    <submittedName>
        <fullName evidence="1">Uncharacterized protein</fullName>
    </submittedName>
</protein>
<comment type="caution">
    <text evidence="1">The sequence shown here is derived from an EMBL/GenBank/DDBJ whole genome shotgun (WGS) entry which is preliminary data.</text>
</comment>
<keyword evidence="2" id="KW-1185">Reference proteome</keyword>
<proteinExistence type="predicted"/>
<sequence>MVPYLSERENAIEDVHSICQRLFDRWCEGRNAAALSYLMRCWPLMDSEPRTLRKLDETLREYTRQHRSTVDRETLQMLGELADSCAELLHCPSAA</sequence>
<dbReference type="EMBL" id="SWJE01000019">
    <property type="protein sequence ID" value="TKC81311.1"/>
    <property type="molecule type" value="Genomic_DNA"/>
</dbReference>
<organism evidence="1 2">
    <name type="scientific">Trinickia terrae</name>
    <dbReference type="NCBI Taxonomy" id="2571161"/>
    <lineage>
        <taxon>Bacteria</taxon>
        <taxon>Pseudomonadati</taxon>
        <taxon>Pseudomonadota</taxon>
        <taxon>Betaproteobacteria</taxon>
        <taxon>Burkholderiales</taxon>
        <taxon>Burkholderiaceae</taxon>
        <taxon>Trinickia</taxon>
    </lineage>
</organism>
<gene>
    <name evidence="1" type="ORF">FAZ69_28705</name>
</gene>
<evidence type="ECO:0000313" key="2">
    <source>
        <dbReference type="Proteomes" id="UP000305539"/>
    </source>
</evidence>
<dbReference type="OrthoDB" id="9006962at2"/>